<evidence type="ECO:0000259" key="1">
    <source>
        <dbReference type="Pfam" id="PF10006"/>
    </source>
</evidence>
<dbReference type="Pfam" id="PF10006">
    <property type="entry name" value="DUF2249"/>
    <property type="match status" value="1"/>
</dbReference>
<evidence type="ECO:0000313" key="3">
    <source>
        <dbReference type="Proteomes" id="UP000046122"/>
    </source>
</evidence>
<dbReference type="AlphaFoldDB" id="A0A090G0E0"/>
<name>A0A090G0E0_MESPL</name>
<dbReference type="EMBL" id="CCNE01000010">
    <property type="protein sequence ID" value="CDX53586.1"/>
    <property type="molecule type" value="Genomic_DNA"/>
</dbReference>
<reference evidence="2 3" key="1">
    <citation type="submission" date="2014-08" db="EMBL/GenBank/DDBJ databases">
        <authorList>
            <person name="Moulin Lionel"/>
        </authorList>
    </citation>
    <scope>NUCLEOTIDE SEQUENCE [LARGE SCALE GENOMIC DNA]</scope>
</reference>
<protein>
    <recommendedName>
        <fullName evidence="1">DUF2249 domain-containing protein</fullName>
    </recommendedName>
</protein>
<feature type="domain" description="DUF2249" evidence="1">
    <location>
        <begin position="22"/>
        <end position="88"/>
    </location>
</feature>
<sequence>MEDSMGGKARTNLQGRMAEPYDVRRLHPAKKQSAVMSMFDSLEPGHAISVVLDFDPARLKRRFEAFFADDFTWICLELGPREWLVEIGRRKPAR</sequence>
<dbReference type="Proteomes" id="UP000046122">
    <property type="component" value="Unassembled WGS sequence"/>
</dbReference>
<accession>A0A090G0E0</accession>
<gene>
    <name evidence="2" type="ORF">MPL3365_180209</name>
</gene>
<proteinExistence type="predicted"/>
<dbReference type="InterPro" id="IPR018720">
    <property type="entry name" value="DUF2249"/>
</dbReference>
<evidence type="ECO:0000313" key="2">
    <source>
        <dbReference type="EMBL" id="CDX53586.1"/>
    </source>
</evidence>
<organism evidence="2 3">
    <name type="scientific">Mesorhizobium plurifarium</name>
    <dbReference type="NCBI Taxonomy" id="69974"/>
    <lineage>
        <taxon>Bacteria</taxon>
        <taxon>Pseudomonadati</taxon>
        <taxon>Pseudomonadota</taxon>
        <taxon>Alphaproteobacteria</taxon>
        <taxon>Hyphomicrobiales</taxon>
        <taxon>Phyllobacteriaceae</taxon>
        <taxon>Mesorhizobium</taxon>
    </lineage>
</organism>